<name>A0A2P1QUE5_9LEPT</name>
<evidence type="ECO:0000313" key="2">
    <source>
        <dbReference type="Proteomes" id="UP000033961"/>
    </source>
</evidence>
<dbReference type="NCBIfam" id="NF042913">
    <property type="entry name" value="CyRepA1"/>
    <property type="match status" value="1"/>
</dbReference>
<organism evidence="1 2">
    <name type="scientific">Leptospira santarosai</name>
    <dbReference type="NCBI Taxonomy" id="28183"/>
    <lineage>
        <taxon>Bacteria</taxon>
        <taxon>Pseudomonadati</taxon>
        <taxon>Spirochaetota</taxon>
        <taxon>Spirochaetia</taxon>
        <taxon>Leptospirales</taxon>
        <taxon>Leptospiraceae</taxon>
        <taxon>Leptospira</taxon>
    </lineage>
</organism>
<accession>A0A2P1QUE5</accession>
<protein>
    <submittedName>
        <fullName evidence="1">Uncharacterized protein</fullName>
    </submittedName>
</protein>
<reference evidence="1 2" key="1">
    <citation type="journal article" date="2015" name="Genome Announc.">
        <title>Draft Genome Sequences of Leptospira santarosai Strains U160, U164, and U233, Isolated from Asymptomatic Cattle.</title>
        <authorList>
            <person name="Kremer F.S."/>
            <person name="Eslabao M.R."/>
            <person name="Provisor M."/>
            <person name="Woloski R.D."/>
            <person name="Ramires O.V."/>
            <person name="Moreno L.Z."/>
            <person name="Moreno A.M."/>
            <person name="Hamond C."/>
            <person name="Lilenbaum W."/>
            <person name="Dellagostin O.A."/>
        </authorList>
    </citation>
    <scope>NUCLEOTIDE SEQUENCE [LARGE SCALE GENOMIC DNA]</scope>
    <source>
        <strain evidence="1 2">U160</strain>
    </source>
</reference>
<evidence type="ECO:0000313" key="1">
    <source>
        <dbReference type="EMBL" id="AVQ12529.1"/>
    </source>
</evidence>
<dbReference type="AlphaFoldDB" id="A0A2P1QUE5"/>
<proteinExistence type="predicted"/>
<gene>
    <name evidence="1" type="ORF">XB16_2203</name>
</gene>
<dbReference type="InterPro" id="IPR049996">
    <property type="entry name" value="Slr7037-like"/>
</dbReference>
<dbReference type="EMBL" id="CP027843">
    <property type="protein sequence ID" value="AVQ12529.1"/>
    <property type="molecule type" value="Genomic_DNA"/>
</dbReference>
<dbReference type="Proteomes" id="UP000033961">
    <property type="component" value="Chromosome I"/>
</dbReference>
<sequence>MKLSEINRLTDIFRSEKIEYAKEILDRVIHALSYISNFKINTHDFQTVFDSLRKVFKREFIESILKEYLKIDVQLDIALESVKRQEEGSPLSFFKVAKSYEWSLEKYFLFRNEASNRQGKLVPPDDATLVLDNRFLNEYQDWDKIEAKTLIIHSSHGTGKTEWVLNELRNKTFLYITHREELARDFSIRAKNAGIPNVFYKDLDINGYRLLSNSLVICIDSLWKVNTGNFKNHILIIDEFDQFVSHLHGSTCKENRISIFLNLQELVQNSQRNYFLSADFPRIAIEFISKVISQKEFAYVFNQNIPNSNRSLFLHQSEESLLQHAFDRLREGHRISIASFSKKKALIYEKRFLSEFESSKKRILCIVQETKNLEEQRALLSDKSLVTQYDVIIFSPVISTGVDFNYPFSKYNYLMANAGFTLNHLEGIQMANRFRNFEELHIFANSRGDLDSVNDFKLPIANRGKSVFGEFRKFRKNYDVIRKLREMNFEIPKKVRKDCGPFTINAFAMKKHRFTLLLNLVPNLINGFLYRGYRIQFYDSGFEQDREKLVQTKEISITLTKSEECEKILSAPDITKAEYLSILYQGLKYREQIYSKSRYEIKRLIGFIDEDKDSELDFQVTVKSGVSIELLQRKMNNFSLLYFGKNYARMKDDRVLENNMMQDFEYNEIKHSLFLQIFSFIPKQNWITGASLSDLMKFVEKNRTLISNNLFEVTSSHMREPMRFVSSFLTLFDLKTEKKQVSKAKFSVYRIDKERYEFVRKRFDRITILKFGILENHFELFNPIGE</sequence>
<dbReference type="SUPFAM" id="SSF52540">
    <property type="entry name" value="P-loop containing nucleoside triphosphate hydrolases"/>
    <property type="match status" value="1"/>
</dbReference>
<dbReference type="InterPro" id="IPR027417">
    <property type="entry name" value="P-loop_NTPase"/>
</dbReference>